<proteinExistence type="predicted"/>
<protein>
    <submittedName>
        <fullName evidence="2">Uncharacterized protein</fullName>
    </submittedName>
</protein>
<keyword evidence="3" id="KW-1185">Reference proteome</keyword>
<keyword evidence="1" id="KW-0472">Membrane</keyword>
<dbReference type="Proteomes" id="UP001205185">
    <property type="component" value="Unassembled WGS sequence"/>
</dbReference>
<dbReference type="EMBL" id="JAMTCO010000007">
    <property type="protein sequence ID" value="MCP2270478.1"/>
    <property type="molecule type" value="Genomic_DNA"/>
</dbReference>
<name>A0ABT1ICW5_9PSEU</name>
<evidence type="ECO:0000313" key="2">
    <source>
        <dbReference type="EMBL" id="MCP2270478.1"/>
    </source>
</evidence>
<keyword evidence="1" id="KW-0812">Transmembrane</keyword>
<comment type="caution">
    <text evidence="2">The sequence shown here is derived from an EMBL/GenBank/DDBJ whole genome shotgun (WGS) entry which is preliminary data.</text>
</comment>
<evidence type="ECO:0000313" key="3">
    <source>
        <dbReference type="Proteomes" id="UP001205185"/>
    </source>
</evidence>
<sequence>MQLDEGALSTLLDGPAPAPTTTLAVVVRRGRRQVHLRALSVATVVVLVIGMVSGFVVVAASPPVSPPVAAGKELDWPQVDVRPPWMRTVRASAPAVPDPLLGPDPVSACPTGVQPQLAFTSIETTDLLKVQTALVRALPETKVGTWQGVSSISLTGTGGVTNIVELDLTDSDGVASFSISRGSFTGSATDYATALAFVDGNCAAPKRRTTSEGTVIQVYPPVPEANQVVRMKARVFWPDGKVLILEARNVRVSAYSARVGMPSVFDGGPVRYSLPMTERQLGEVAELYAAA</sequence>
<keyword evidence="1" id="KW-1133">Transmembrane helix</keyword>
<feature type="transmembrane region" description="Helical" evidence="1">
    <location>
        <begin position="38"/>
        <end position="60"/>
    </location>
</feature>
<evidence type="ECO:0000256" key="1">
    <source>
        <dbReference type="SAM" id="Phobius"/>
    </source>
</evidence>
<organism evidence="2 3">
    <name type="scientific">Actinokineospora diospyrosa</name>
    <dbReference type="NCBI Taxonomy" id="103728"/>
    <lineage>
        <taxon>Bacteria</taxon>
        <taxon>Bacillati</taxon>
        <taxon>Actinomycetota</taxon>
        <taxon>Actinomycetes</taxon>
        <taxon>Pseudonocardiales</taxon>
        <taxon>Pseudonocardiaceae</taxon>
        <taxon>Actinokineospora</taxon>
    </lineage>
</organism>
<accession>A0ABT1ICW5</accession>
<dbReference type="RefSeq" id="WP_253887448.1">
    <property type="nucleotide sequence ID" value="NZ_BAAAVB010000009.1"/>
</dbReference>
<gene>
    <name evidence="2" type="ORF">LV75_002979</name>
</gene>
<reference evidence="2 3" key="1">
    <citation type="submission" date="2022-06" db="EMBL/GenBank/DDBJ databases">
        <title>Genomic Encyclopedia of Archaeal and Bacterial Type Strains, Phase II (KMG-II): from individual species to whole genera.</title>
        <authorList>
            <person name="Goeker M."/>
        </authorList>
    </citation>
    <scope>NUCLEOTIDE SEQUENCE [LARGE SCALE GENOMIC DNA]</scope>
    <source>
        <strain evidence="2 3">DSM 44255</strain>
    </source>
</reference>